<organism evidence="2 3">
    <name type="scientific">Carnegiea gigantea</name>
    <dbReference type="NCBI Taxonomy" id="171969"/>
    <lineage>
        <taxon>Eukaryota</taxon>
        <taxon>Viridiplantae</taxon>
        <taxon>Streptophyta</taxon>
        <taxon>Embryophyta</taxon>
        <taxon>Tracheophyta</taxon>
        <taxon>Spermatophyta</taxon>
        <taxon>Magnoliopsida</taxon>
        <taxon>eudicotyledons</taxon>
        <taxon>Gunneridae</taxon>
        <taxon>Pentapetalae</taxon>
        <taxon>Caryophyllales</taxon>
        <taxon>Cactineae</taxon>
        <taxon>Cactaceae</taxon>
        <taxon>Cactoideae</taxon>
        <taxon>Echinocereeae</taxon>
        <taxon>Carnegiea</taxon>
    </lineage>
</organism>
<accession>A0A9Q1JIY3</accession>
<dbReference type="Proteomes" id="UP001153076">
    <property type="component" value="Unassembled WGS sequence"/>
</dbReference>
<comment type="caution">
    <text evidence="2">The sequence shown here is derived from an EMBL/GenBank/DDBJ whole genome shotgun (WGS) entry which is preliminary data.</text>
</comment>
<dbReference type="InterPro" id="IPR036242">
    <property type="entry name" value="Agglutinin_dom_sf"/>
</dbReference>
<evidence type="ECO:0000259" key="1">
    <source>
        <dbReference type="SMART" id="SM00791"/>
    </source>
</evidence>
<evidence type="ECO:0000313" key="2">
    <source>
        <dbReference type="EMBL" id="KAJ8421941.1"/>
    </source>
</evidence>
<keyword evidence="3" id="KW-1185">Reference proteome</keyword>
<name>A0A9Q1JIY3_9CARY</name>
<dbReference type="SUPFAM" id="SSF50382">
    <property type="entry name" value="Agglutinin"/>
    <property type="match status" value="1"/>
</dbReference>
<dbReference type="SUPFAM" id="SSF56973">
    <property type="entry name" value="Aerolisin/ETX pore-forming domain"/>
    <property type="match status" value="1"/>
</dbReference>
<dbReference type="InterPro" id="IPR053237">
    <property type="entry name" value="Natterin_C"/>
</dbReference>
<evidence type="ECO:0000313" key="3">
    <source>
        <dbReference type="Proteomes" id="UP001153076"/>
    </source>
</evidence>
<gene>
    <name evidence="2" type="ORF">Cgig2_025673</name>
</gene>
<proteinExistence type="predicted"/>
<dbReference type="SMART" id="SM00791">
    <property type="entry name" value="Agglutinin"/>
    <property type="match status" value="1"/>
</dbReference>
<feature type="domain" description="Agglutinin" evidence="1">
    <location>
        <begin position="1"/>
        <end position="94"/>
    </location>
</feature>
<dbReference type="EMBL" id="JAKOGI010002466">
    <property type="protein sequence ID" value="KAJ8421941.1"/>
    <property type="molecule type" value="Genomic_DNA"/>
</dbReference>
<protein>
    <recommendedName>
        <fullName evidence="1">Agglutinin domain-containing protein</fullName>
    </recommendedName>
</protein>
<dbReference type="CDD" id="cd20216">
    <property type="entry name" value="PFM_HFR-2-like"/>
    <property type="match status" value="1"/>
</dbReference>
<sequence>MVFEDDNGSYLRTRLINDKPYVEFSSDNPKEIDSQRELPEDFGDTLFTPIMIRANMVALLNVGNGKFCYRDTTYSCLWAKCQSICKEAILEVIDSTLSREIYDFDYHLLHARIYGGRVLVFRTLTTTNSSSVEITESLKFSYTNTTRTWSTNVSSKLGVKTTFKAGIPYLLGEKIMVSAGINAIFKRGKTTQVSEQVKHVHQVTVPPKTRVIDRLTAAQGGCDVPFLYTQRGTLSDGSVIIHNMNDGLFNGTNIYDIKVETKEEPLN</sequence>
<dbReference type="PANTHER" id="PTHR39244">
    <property type="entry name" value="NATTERIN-4"/>
    <property type="match status" value="1"/>
</dbReference>
<dbReference type="AlphaFoldDB" id="A0A9Q1JIY3"/>
<dbReference type="PANTHER" id="PTHR39244:SF5">
    <property type="entry name" value="NATTERIN-3-LIKE"/>
    <property type="match status" value="1"/>
</dbReference>
<dbReference type="Gene3D" id="2.80.10.50">
    <property type="match status" value="1"/>
</dbReference>
<dbReference type="InterPro" id="IPR008998">
    <property type="entry name" value="Agglutinin"/>
</dbReference>
<reference evidence="2" key="1">
    <citation type="submission" date="2022-04" db="EMBL/GenBank/DDBJ databases">
        <title>Carnegiea gigantea Genome sequencing and assembly v2.</title>
        <authorList>
            <person name="Copetti D."/>
            <person name="Sanderson M.J."/>
            <person name="Burquez A."/>
            <person name="Wojciechowski M.F."/>
        </authorList>
    </citation>
    <scope>NUCLEOTIDE SEQUENCE</scope>
    <source>
        <strain evidence="2">SGP5-SGP5p</strain>
        <tissue evidence="2">Aerial part</tissue>
    </source>
</reference>
<dbReference type="OrthoDB" id="4948898at2759"/>
<dbReference type="Gene3D" id="2.170.15.10">
    <property type="entry name" value="Proaerolysin, chain A, domain 3"/>
    <property type="match status" value="1"/>
</dbReference>